<sequence length="62" mass="7295">MWNNLETRRINRRRGEKPKISQVGLRREFNMEPASPITTQVRKANRADFNFSADATVFDEDI</sequence>
<dbReference type="EMBL" id="BDGJ01000059">
    <property type="protein sequence ID" value="GAW92157.1"/>
    <property type="molecule type" value="Genomic_DNA"/>
</dbReference>
<gene>
    <name evidence="1" type="ORF">KKC1_13160</name>
</gene>
<evidence type="ECO:0000313" key="1">
    <source>
        <dbReference type="EMBL" id="GAW92157.1"/>
    </source>
</evidence>
<name>A0A1Z5HS16_9FIRM</name>
<evidence type="ECO:0000313" key="2">
    <source>
        <dbReference type="Proteomes" id="UP000197032"/>
    </source>
</evidence>
<protein>
    <submittedName>
        <fullName evidence="1">Uncharacterized protein</fullName>
    </submittedName>
</protein>
<organism evidence="1 2">
    <name type="scientific">Calderihabitans maritimus</name>
    <dbReference type="NCBI Taxonomy" id="1246530"/>
    <lineage>
        <taxon>Bacteria</taxon>
        <taxon>Bacillati</taxon>
        <taxon>Bacillota</taxon>
        <taxon>Clostridia</taxon>
        <taxon>Neomoorellales</taxon>
        <taxon>Calderihabitantaceae</taxon>
        <taxon>Calderihabitans</taxon>
    </lineage>
</organism>
<dbReference type="RefSeq" id="WP_088553566.1">
    <property type="nucleotide sequence ID" value="NZ_BDGJ01000059.1"/>
</dbReference>
<comment type="caution">
    <text evidence="1">The sequence shown here is derived from an EMBL/GenBank/DDBJ whole genome shotgun (WGS) entry which is preliminary data.</text>
</comment>
<reference evidence="2" key="1">
    <citation type="journal article" date="2017" name="Appl. Environ. Microbiol.">
        <title>Genomic analysis of Calderihabitans maritimus KKC1, a thermophilic hydrogenogenic carboxydotrophic bacterium isolated from marine sediment.</title>
        <authorList>
            <person name="Omae K."/>
            <person name="Yoneda Y."/>
            <person name="Fukuyama Y."/>
            <person name="Yoshida T."/>
            <person name="Sako Y."/>
        </authorList>
    </citation>
    <scope>NUCLEOTIDE SEQUENCE [LARGE SCALE GENOMIC DNA]</scope>
    <source>
        <strain evidence="2">KKC1</strain>
    </source>
</reference>
<proteinExistence type="predicted"/>
<accession>A0A1Z5HS16</accession>
<dbReference type="AlphaFoldDB" id="A0A1Z5HS16"/>
<dbReference type="Proteomes" id="UP000197032">
    <property type="component" value="Unassembled WGS sequence"/>
</dbReference>
<keyword evidence="2" id="KW-1185">Reference proteome</keyword>